<feature type="domain" description="Response regulatory" evidence="9">
    <location>
        <begin position="1"/>
        <end position="117"/>
    </location>
</feature>
<dbReference type="Gene3D" id="3.40.50.2300">
    <property type="match status" value="1"/>
</dbReference>
<keyword evidence="1" id="KW-0963">Cytoplasm</keyword>
<evidence type="ECO:0000256" key="2">
    <source>
        <dbReference type="ARBA" id="ARBA00022500"/>
    </source>
</evidence>
<feature type="active site" evidence="6">
    <location>
        <position position="170"/>
    </location>
</feature>
<comment type="catalytic activity">
    <reaction evidence="5">
        <text>[protein]-L-glutamate 5-O-methyl ester + H2O = L-glutamyl-[protein] + methanol + H(+)</text>
        <dbReference type="Rhea" id="RHEA:23236"/>
        <dbReference type="Rhea" id="RHEA-COMP:10208"/>
        <dbReference type="Rhea" id="RHEA-COMP:10311"/>
        <dbReference type="ChEBI" id="CHEBI:15377"/>
        <dbReference type="ChEBI" id="CHEBI:15378"/>
        <dbReference type="ChEBI" id="CHEBI:17790"/>
        <dbReference type="ChEBI" id="CHEBI:29973"/>
        <dbReference type="ChEBI" id="CHEBI:82795"/>
        <dbReference type="EC" id="3.1.1.61"/>
    </reaction>
</comment>
<dbReference type="PANTHER" id="PTHR42872:SF6">
    <property type="entry name" value="PROTEIN-GLUTAMATE METHYLESTERASE_PROTEIN-GLUTAMINE GLUTAMINASE"/>
    <property type="match status" value="1"/>
</dbReference>
<dbReference type="Pfam" id="PF00072">
    <property type="entry name" value="Response_reg"/>
    <property type="match status" value="1"/>
</dbReference>
<evidence type="ECO:0000256" key="8">
    <source>
        <dbReference type="SAM" id="MobiDB-lite"/>
    </source>
</evidence>
<name>A0A7T2GLT9_9SPHN</name>
<evidence type="ECO:0000259" key="9">
    <source>
        <dbReference type="PROSITE" id="PS50110"/>
    </source>
</evidence>
<evidence type="ECO:0000256" key="5">
    <source>
        <dbReference type="ARBA" id="ARBA00048267"/>
    </source>
</evidence>
<keyword evidence="3 6" id="KW-0378">Hydrolase</keyword>
<keyword evidence="2 6" id="KW-0145">Chemotaxis</keyword>
<evidence type="ECO:0000256" key="6">
    <source>
        <dbReference type="PROSITE-ProRule" id="PRU00050"/>
    </source>
</evidence>
<sequence length="354" mass="36669">MIVDDSPVARAVLSRMISTFDDFEIVATAGCADEALAKLEAVSVDIVLLDVEMPGTSGLNILPDILRTGKGARVLIVSSNAEDGAEAAVRALALGAADTLPKPGTGNFGGRFAHVLAERLRRIGRAGEDGAVDEPAQEQGGVKAPDGKSAPLALRTVDPHRVGCLGLGASTGGLRALNEFLRNLPASIGAPILITQHLPPVFMPYFARQVEAASGRLTLVAEDGMILKLEEILVAPGDAHLCLEWQGGTIRVQLNKDAAATSCLPSVDPMLISMAEMYGKSALAVIFSGMGRDGLIGSGEVARRGGVVLAQDEETSAVWGMPRTVAEAGLASAIAPPADLAHYVAARAREAVCK</sequence>
<dbReference type="InterPro" id="IPR035909">
    <property type="entry name" value="CheB_C"/>
</dbReference>
<evidence type="ECO:0000313" key="11">
    <source>
        <dbReference type="EMBL" id="QPQ56234.1"/>
    </source>
</evidence>
<proteinExistence type="predicted"/>
<feature type="active site" evidence="6">
    <location>
        <position position="197"/>
    </location>
</feature>
<evidence type="ECO:0000256" key="1">
    <source>
        <dbReference type="ARBA" id="ARBA00022490"/>
    </source>
</evidence>
<keyword evidence="7" id="KW-0597">Phosphoprotein</keyword>
<feature type="active site" evidence="6">
    <location>
        <position position="293"/>
    </location>
</feature>
<dbReference type="InterPro" id="IPR000673">
    <property type="entry name" value="Sig_transdc_resp-reg_Me-estase"/>
</dbReference>
<feature type="region of interest" description="Disordered" evidence="8">
    <location>
        <begin position="127"/>
        <end position="148"/>
    </location>
</feature>
<dbReference type="SUPFAM" id="SSF52738">
    <property type="entry name" value="Methylesterase CheB, C-terminal domain"/>
    <property type="match status" value="1"/>
</dbReference>
<dbReference type="KEGG" id="sflv:IC614_04330"/>
<reference evidence="11 12" key="1">
    <citation type="submission" date="2020-11" db="EMBL/GenBank/DDBJ databases">
        <title>Genome seq and assembly of Sphingosinicella sp.</title>
        <authorList>
            <person name="Chhetri G."/>
        </authorList>
    </citation>
    <scope>NUCLEOTIDE SEQUENCE [LARGE SCALE GENOMIC DNA]</scope>
    <source>
        <strain evidence="11 12">UDD2</strain>
    </source>
</reference>
<dbReference type="GO" id="GO:0008984">
    <property type="term" value="F:protein-glutamate methylesterase activity"/>
    <property type="evidence" value="ECO:0007669"/>
    <property type="project" value="UniProtKB-EC"/>
</dbReference>
<dbReference type="PROSITE" id="PS50110">
    <property type="entry name" value="RESPONSE_REGULATORY"/>
    <property type="match status" value="1"/>
</dbReference>
<keyword evidence="12" id="KW-1185">Reference proteome</keyword>
<dbReference type="EC" id="3.1.1.61" evidence="4"/>
<dbReference type="GO" id="GO:0006935">
    <property type="term" value="P:chemotaxis"/>
    <property type="evidence" value="ECO:0007669"/>
    <property type="project" value="UniProtKB-UniRule"/>
</dbReference>
<dbReference type="Proteomes" id="UP000594873">
    <property type="component" value="Chromosome"/>
</dbReference>
<evidence type="ECO:0000259" key="10">
    <source>
        <dbReference type="PROSITE" id="PS50122"/>
    </source>
</evidence>
<dbReference type="PANTHER" id="PTHR42872">
    <property type="entry name" value="PROTEIN-GLUTAMATE METHYLESTERASE/PROTEIN-GLUTAMINE GLUTAMINASE"/>
    <property type="match status" value="1"/>
</dbReference>
<evidence type="ECO:0000256" key="7">
    <source>
        <dbReference type="PROSITE-ProRule" id="PRU00169"/>
    </source>
</evidence>
<evidence type="ECO:0000256" key="4">
    <source>
        <dbReference type="ARBA" id="ARBA00039140"/>
    </source>
</evidence>
<evidence type="ECO:0000313" key="12">
    <source>
        <dbReference type="Proteomes" id="UP000594873"/>
    </source>
</evidence>
<accession>A0A7T2GLT9</accession>
<dbReference type="CDD" id="cd17541">
    <property type="entry name" value="REC_CheB-like"/>
    <property type="match status" value="1"/>
</dbReference>
<dbReference type="PIRSF" id="PIRSF000876">
    <property type="entry name" value="RR_chemtxs_CheB"/>
    <property type="match status" value="1"/>
</dbReference>
<dbReference type="Gene3D" id="3.40.50.180">
    <property type="entry name" value="Methylesterase CheB, C-terminal domain"/>
    <property type="match status" value="1"/>
</dbReference>
<dbReference type="AlphaFoldDB" id="A0A7T2GLT9"/>
<dbReference type="Pfam" id="PF01339">
    <property type="entry name" value="CheB_methylest"/>
    <property type="match status" value="1"/>
</dbReference>
<dbReference type="PROSITE" id="PS50122">
    <property type="entry name" value="CHEB"/>
    <property type="match status" value="1"/>
</dbReference>
<organism evidence="11 12">
    <name type="scientific">Allosphingosinicella flava</name>
    <dbReference type="NCBI Taxonomy" id="2771430"/>
    <lineage>
        <taxon>Bacteria</taxon>
        <taxon>Pseudomonadati</taxon>
        <taxon>Pseudomonadota</taxon>
        <taxon>Alphaproteobacteria</taxon>
        <taxon>Sphingomonadales</taxon>
        <taxon>Sphingomonadaceae</taxon>
        <taxon>Allosphingosinicella</taxon>
    </lineage>
</organism>
<dbReference type="InterPro" id="IPR008248">
    <property type="entry name" value="CheB-like"/>
</dbReference>
<dbReference type="CDD" id="cd16432">
    <property type="entry name" value="CheB_Rec"/>
    <property type="match status" value="1"/>
</dbReference>
<feature type="modified residue" description="4-aspartylphosphate" evidence="7">
    <location>
        <position position="50"/>
    </location>
</feature>
<dbReference type="InterPro" id="IPR011006">
    <property type="entry name" value="CheY-like_superfamily"/>
</dbReference>
<dbReference type="GO" id="GO:0000156">
    <property type="term" value="F:phosphorelay response regulator activity"/>
    <property type="evidence" value="ECO:0007669"/>
    <property type="project" value="InterPro"/>
</dbReference>
<gene>
    <name evidence="11" type="ORF">IC614_04330</name>
</gene>
<feature type="domain" description="CheB-type methylesterase" evidence="10">
    <location>
        <begin position="165"/>
        <end position="351"/>
    </location>
</feature>
<dbReference type="SMART" id="SM00448">
    <property type="entry name" value="REC"/>
    <property type="match status" value="1"/>
</dbReference>
<evidence type="ECO:0000256" key="3">
    <source>
        <dbReference type="ARBA" id="ARBA00022801"/>
    </source>
</evidence>
<protein>
    <recommendedName>
        <fullName evidence="4">protein-glutamate methylesterase</fullName>
        <ecNumber evidence="4">3.1.1.61</ecNumber>
    </recommendedName>
</protein>
<dbReference type="InterPro" id="IPR001789">
    <property type="entry name" value="Sig_transdc_resp-reg_receiver"/>
</dbReference>
<dbReference type="GO" id="GO:0005737">
    <property type="term" value="C:cytoplasm"/>
    <property type="evidence" value="ECO:0007669"/>
    <property type="project" value="InterPro"/>
</dbReference>
<dbReference type="SUPFAM" id="SSF52172">
    <property type="entry name" value="CheY-like"/>
    <property type="match status" value="1"/>
</dbReference>
<dbReference type="EMBL" id="CP065592">
    <property type="protein sequence ID" value="QPQ56234.1"/>
    <property type="molecule type" value="Genomic_DNA"/>
</dbReference>